<dbReference type="Proteomes" id="UP000216998">
    <property type="component" value="Unassembled WGS sequence"/>
</dbReference>
<accession>A0A255Z7G0</accession>
<dbReference type="Pfam" id="PF00805">
    <property type="entry name" value="Pentapeptide"/>
    <property type="match status" value="1"/>
</dbReference>
<keyword evidence="1" id="KW-1133">Transmembrane helix</keyword>
<evidence type="ECO:0000313" key="2">
    <source>
        <dbReference type="EMBL" id="OYQ37483.1"/>
    </source>
</evidence>
<evidence type="ECO:0000313" key="3">
    <source>
        <dbReference type="Proteomes" id="UP000216998"/>
    </source>
</evidence>
<keyword evidence="1" id="KW-0472">Membrane</keyword>
<dbReference type="EMBL" id="NOXU01000014">
    <property type="protein sequence ID" value="OYQ37483.1"/>
    <property type="molecule type" value="Genomic_DNA"/>
</dbReference>
<dbReference type="OrthoDB" id="7853212at2"/>
<dbReference type="InterPro" id="IPR001646">
    <property type="entry name" value="5peptide_repeat"/>
</dbReference>
<comment type="caution">
    <text evidence="2">The sequence shown here is derived from an EMBL/GenBank/DDBJ whole genome shotgun (WGS) entry which is preliminary data.</text>
</comment>
<dbReference type="Gene3D" id="2.160.20.80">
    <property type="entry name" value="E3 ubiquitin-protein ligase SopA"/>
    <property type="match status" value="1"/>
</dbReference>
<sequence>MFVEATGFLLDLVFFGIFMALVLNGSERRQRVERYQEEIQDFKRWNSEEGRMRIAGAVRRLVGMGKTDIDFTGIKLTSFSFCNNDIKSIRGSRFYQGEWGNLSSREQVELDSVDFGFIDCSKVIFSPGNPLQGLLLPPPVTIKDCRFPDANLRGAVFNGALLAWTDPPPSSLYEVVDTDDAGEPSFAQSVLAPFDRADLTGASFRDVQFVNADFRHVTNILDADFSGAIGLDRVEFDDDETKQHVIRQSTRTSGQA</sequence>
<evidence type="ECO:0008006" key="4">
    <source>
        <dbReference type="Google" id="ProtNLM"/>
    </source>
</evidence>
<keyword evidence="1" id="KW-0812">Transmembrane</keyword>
<reference evidence="2 3" key="1">
    <citation type="submission" date="2017-07" db="EMBL/GenBank/DDBJ databases">
        <title>Niveispirillum cyanobacteriorum sp. nov., isolated from cyanobacterial aggregates in a eutrophic lake.</title>
        <authorList>
            <person name="Cai H."/>
        </authorList>
    </citation>
    <scope>NUCLEOTIDE SEQUENCE [LARGE SCALE GENOMIC DNA]</scope>
    <source>
        <strain evidence="3">TH1-14</strain>
    </source>
</reference>
<dbReference type="AlphaFoldDB" id="A0A255Z7G0"/>
<name>A0A255Z7G0_9PROT</name>
<protein>
    <recommendedName>
        <fullName evidence="4">Pentapeptide repeat-containing protein</fullName>
    </recommendedName>
</protein>
<proteinExistence type="predicted"/>
<keyword evidence="3" id="KW-1185">Reference proteome</keyword>
<gene>
    <name evidence="2" type="ORF">CHU95_01050</name>
</gene>
<dbReference type="RefSeq" id="WP_094452852.1">
    <property type="nucleotide sequence ID" value="NZ_NOXU01000014.1"/>
</dbReference>
<dbReference type="SUPFAM" id="SSF141571">
    <property type="entry name" value="Pentapeptide repeat-like"/>
    <property type="match status" value="1"/>
</dbReference>
<evidence type="ECO:0000256" key="1">
    <source>
        <dbReference type="SAM" id="Phobius"/>
    </source>
</evidence>
<feature type="transmembrane region" description="Helical" evidence="1">
    <location>
        <begin position="6"/>
        <end position="24"/>
    </location>
</feature>
<organism evidence="2 3">
    <name type="scientific">Niveispirillum lacus</name>
    <dbReference type="NCBI Taxonomy" id="1981099"/>
    <lineage>
        <taxon>Bacteria</taxon>
        <taxon>Pseudomonadati</taxon>
        <taxon>Pseudomonadota</taxon>
        <taxon>Alphaproteobacteria</taxon>
        <taxon>Rhodospirillales</taxon>
        <taxon>Azospirillaceae</taxon>
        <taxon>Niveispirillum</taxon>
    </lineage>
</organism>